<accession>A0A6I2KZX0</accession>
<dbReference type="Gene3D" id="2.80.10.50">
    <property type="match status" value="2"/>
</dbReference>
<dbReference type="Gene3D" id="2.120.10.10">
    <property type="match status" value="1"/>
</dbReference>
<keyword evidence="1" id="KW-0732">Signal</keyword>
<dbReference type="SUPFAM" id="SSF50370">
    <property type="entry name" value="Ricin B-like lectins"/>
    <property type="match status" value="1"/>
</dbReference>
<dbReference type="AlphaFoldDB" id="A0A6I2KZX0"/>
<dbReference type="CDD" id="cd15482">
    <property type="entry name" value="Sialidase_non-viral"/>
    <property type="match status" value="2"/>
</dbReference>
<comment type="caution">
    <text evidence="3">The sequence shown here is derived from an EMBL/GenBank/DDBJ whole genome shotgun (WGS) entry which is preliminary data.</text>
</comment>
<dbReference type="InterPro" id="IPR000772">
    <property type="entry name" value="Ricin_B_lectin"/>
</dbReference>
<dbReference type="Proteomes" id="UP000433309">
    <property type="component" value="Unassembled WGS sequence"/>
</dbReference>
<dbReference type="InterPro" id="IPR035992">
    <property type="entry name" value="Ricin_B-like_lectins"/>
</dbReference>
<dbReference type="SUPFAM" id="SSF50939">
    <property type="entry name" value="Sialidases"/>
    <property type="match status" value="1"/>
</dbReference>
<name>A0A6I2KZX0_9BURK</name>
<keyword evidence="4" id="KW-1185">Reference proteome</keyword>
<organism evidence="3 4">
    <name type="scientific">Duganella guangzhouensis</name>
    <dbReference type="NCBI Taxonomy" id="2666084"/>
    <lineage>
        <taxon>Bacteria</taxon>
        <taxon>Pseudomonadati</taxon>
        <taxon>Pseudomonadota</taxon>
        <taxon>Betaproteobacteria</taxon>
        <taxon>Burkholderiales</taxon>
        <taxon>Oxalobacteraceae</taxon>
        <taxon>Telluria group</taxon>
        <taxon>Duganella</taxon>
    </lineage>
</organism>
<dbReference type="PANTHER" id="PTHR38792">
    <property type="entry name" value="BNR/ASP-BOX REPEAT DOMAIN PROTEIN (AFU_ORTHOLOGUE AFUA_7G06430)-RELATED"/>
    <property type="match status" value="1"/>
</dbReference>
<evidence type="ECO:0000259" key="2">
    <source>
        <dbReference type="SMART" id="SM00458"/>
    </source>
</evidence>
<dbReference type="EMBL" id="WKJK01000007">
    <property type="protein sequence ID" value="MRW91438.1"/>
    <property type="molecule type" value="Genomic_DNA"/>
</dbReference>
<dbReference type="PANTHER" id="PTHR38792:SF3">
    <property type="entry name" value="BNR_ASP-BOX REPEAT DOMAIN PROTEIN (AFU_ORTHOLOGUE AFUA_7G06430)-RELATED"/>
    <property type="match status" value="1"/>
</dbReference>
<dbReference type="InterPro" id="IPR036278">
    <property type="entry name" value="Sialidase_sf"/>
</dbReference>
<dbReference type="RefSeq" id="WP_154377819.1">
    <property type="nucleotide sequence ID" value="NZ_WKJK01000007.1"/>
</dbReference>
<feature type="signal peptide" evidence="1">
    <location>
        <begin position="1"/>
        <end position="20"/>
    </location>
</feature>
<dbReference type="PROSITE" id="PS50231">
    <property type="entry name" value="RICIN_B_LECTIN"/>
    <property type="match status" value="1"/>
</dbReference>
<dbReference type="SMART" id="SM00458">
    <property type="entry name" value="RICIN"/>
    <property type="match status" value="1"/>
</dbReference>
<reference evidence="3 4" key="1">
    <citation type="submission" date="2019-11" db="EMBL/GenBank/DDBJ databases">
        <title>Novel species isolated from a subtropical stream in China.</title>
        <authorList>
            <person name="Lu H."/>
        </authorList>
    </citation>
    <scope>NUCLEOTIDE SEQUENCE [LARGE SCALE GENOMIC DNA]</scope>
    <source>
        <strain evidence="3 4">FT80W</strain>
    </source>
</reference>
<protein>
    <recommendedName>
        <fullName evidence="2">Ricin B lectin domain-containing protein</fullName>
    </recommendedName>
</protein>
<feature type="domain" description="Ricin B lectin" evidence="2">
    <location>
        <begin position="363"/>
        <end position="500"/>
    </location>
</feature>
<proteinExistence type="predicted"/>
<gene>
    <name evidence="3" type="ORF">GJ699_15710</name>
</gene>
<dbReference type="Pfam" id="PF14200">
    <property type="entry name" value="RicinB_lectin_2"/>
    <property type="match status" value="2"/>
</dbReference>
<evidence type="ECO:0000313" key="4">
    <source>
        <dbReference type="Proteomes" id="UP000433309"/>
    </source>
</evidence>
<dbReference type="CDD" id="cd00161">
    <property type="entry name" value="beta-trefoil_Ricin-like"/>
    <property type="match status" value="1"/>
</dbReference>
<evidence type="ECO:0000256" key="1">
    <source>
        <dbReference type="SAM" id="SignalP"/>
    </source>
</evidence>
<feature type="chain" id="PRO_5026257037" description="Ricin B lectin domain-containing protein" evidence="1">
    <location>
        <begin position="21"/>
        <end position="503"/>
    </location>
</feature>
<sequence length="503" mass="53539">MKTRFFAALLALLCWLDAHAAVTLGSQSSFYPRLLRLSTENRLIAAFDYGNTQSTIWDSTDNGANWTQIATITLSEPGHCCSGLYEMPQAVGGTPKGALLWTTSTTNGSAHTIKIYRSTDKGHSWTLLSTPVTGTTGVWEAEFAVDSSGRLVMYYSSEEYKGSGYNQLIAERISNDGGVTWSGDTVVVGISDGNVQRPGMPLVARLPNGSYVMTYEVCGGSNCDAYIRSSADGVSWGTPSNLGTRIESTSGNHFAQTPTVRWYNDGSTNGRLLVTGMVLRRNSDNSVAAFNGQTYMFNTNNGVGQWTEGATPLSAATSGGSDVCNGYTTQLLPSTDGTQLYQLVNVGCSIKFATGPMDNPVASGIYTLISKNSGLALDVAACSTAAGANVQQWTPNGANCQRWNMQNQGNGYYVLTAMNSGMALDVNACSTANGGNVQQWTPNGAACQAWHPEPVGDGYFRLVSRNSGLVLDVDACSTAAGGNVQQWQWLGGDCQRWLLQPSP</sequence>
<evidence type="ECO:0000313" key="3">
    <source>
        <dbReference type="EMBL" id="MRW91438.1"/>
    </source>
</evidence>